<feature type="domain" description="PDZ" evidence="2">
    <location>
        <begin position="1170"/>
        <end position="1239"/>
    </location>
</feature>
<dbReference type="RefSeq" id="XP_023698971.1">
    <property type="nucleotide sequence ID" value="XM_023843203.2"/>
</dbReference>
<evidence type="ECO:0000259" key="2">
    <source>
        <dbReference type="PROSITE" id="PS50106"/>
    </source>
</evidence>
<feature type="region of interest" description="Disordered" evidence="1">
    <location>
        <begin position="871"/>
        <end position="969"/>
    </location>
</feature>
<dbReference type="GO" id="GO:0042609">
    <property type="term" value="F:CD4 receptor binding"/>
    <property type="evidence" value="ECO:0007669"/>
    <property type="project" value="TreeGrafter"/>
</dbReference>
<dbReference type="FunFam" id="2.30.42.10:FF:000122">
    <property type="entry name" value="Pro-interleukin-16"/>
    <property type="match status" value="1"/>
</dbReference>
<dbReference type="CDD" id="cd06762">
    <property type="entry name" value="PDZ6_PDZD2-PDZ3_hPro-IL-16-like"/>
    <property type="match status" value="1"/>
</dbReference>
<feature type="compositionally biased region" description="Pro residues" evidence="1">
    <location>
        <begin position="878"/>
        <end position="895"/>
    </location>
</feature>
<dbReference type="AlphaFoldDB" id="A0A3B3QPV7"/>
<dbReference type="OrthoDB" id="42382at2759"/>
<feature type="region of interest" description="Disordered" evidence="1">
    <location>
        <begin position="150"/>
        <end position="331"/>
    </location>
</feature>
<dbReference type="InterPro" id="IPR036034">
    <property type="entry name" value="PDZ_sf"/>
</dbReference>
<dbReference type="KEGG" id="pki:111859976"/>
<dbReference type="RefSeq" id="XP_023698972.1">
    <property type="nucleotide sequence ID" value="XM_023843204.2"/>
</dbReference>
<proteinExistence type="predicted"/>
<dbReference type="GO" id="GO:0050930">
    <property type="term" value="P:induction of positive chemotaxis"/>
    <property type="evidence" value="ECO:0007669"/>
    <property type="project" value="InterPro"/>
</dbReference>
<reference evidence="3" key="1">
    <citation type="submission" date="2025-05" db="UniProtKB">
        <authorList>
            <consortium name="Ensembl"/>
        </authorList>
    </citation>
    <scope>IDENTIFICATION</scope>
</reference>
<keyword evidence="4" id="KW-1185">Reference proteome</keyword>
<dbReference type="InterPro" id="IPR001478">
    <property type="entry name" value="PDZ"/>
</dbReference>
<feature type="compositionally biased region" description="Basic and acidic residues" evidence="1">
    <location>
        <begin position="159"/>
        <end position="183"/>
    </location>
</feature>
<evidence type="ECO:0000313" key="3">
    <source>
        <dbReference type="Ensembl" id="ENSPKIP00000008173.1"/>
    </source>
</evidence>
<feature type="compositionally biased region" description="Low complexity" evidence="1">
    <location>
        <begin position="899"/>
        <end position="910"/>
    </location>
</feature>
<feature type="compositionally biased region" description="Low complexity" evidence="1">
    <location>
        <begin position="597"/>
        <end position="607"/>
    </location>
</feature>
<feature type="region of interest" description="Disordered" evidence="1">
    <location>
        <begin position="58"/>
        <end position="131"/>
    </location>
</feature>
<evidence type="ECO:0000256" key="1">
    <source>
        <dbReference type="SAM" id="MobiDB-lite"/>
    </source>
</evidence>
<dbReference type="STRING" id="1676925.ENSPKIP00000008173"/>
<dbReference type="RefSeq" id="XP_072572280.1">
    <property type="nucleotide sequence ID" value="XM_072716179.1"/>
</dbReference>
<feature type="compositionally biased region" description="Polar residues" evidence="1">
    <location>
        <begin position="199"/>
        <end position="233"/>
    </location>
</feature>
<dbReference type="GO" id="GO:0030595">
    <property type="term" value="P:leukocyte chemotaxis"/>
    <property type="evidence" value="ECO:0007669"/>
    <property type="project" value="TreeGrafter"/>
</dbReference>
<protein>
    <submittedName>
        <fullName evidence="3">Uncharacterized LOC111859976</fullName>
    </submittedName>
</protein>
<feature type="compositionally biased region" description="Basic and acidic residues" evidence="1">
    <location>
        <begin position="287"/>
        <end position="298"/>
    </location>
</feature>
<dbReference type="Ensembl" id="ENSPKIT00000032253.1">
    <property type="protein sequence ID" value="ENSPKIP00000008180.1"/>
    <property type="gene ID" value="ENSPKIG00000023783.1"/>
</dbReference>
<feature type="compositionally biased region" description="Basic and acidic residues" evidence="1">
    <location>
        <begin position="67"/>
        <end position="82"/>
    </location>
</feature>
<feature type="compositionally biased region" description="Basic and acidic residues" evidence="1">
    <location>
        <begin position="94"/>
        <end position="109"/>
    </location>
</feature>
<feature type="region of interest" description="Disordered" evidence="1">
    <location>
        <begin position="546"/>
        <end position="570"/>
    </location>
</feature>
<dbReference type="GeneTree" id="ENSGT00940000156178"/>
<dbReference type="SMART" id="SM00228">
    <property type="entry name" value="PDZ"/>
    <property type="match status" value="2"/>
</dbReference>
<dbReference type="Ensembl" id="ENSPKIT00000032246.1">
    <property type="protein sequence ID" value="ENSPKIP00000008173.1"/>
    <property type="gene ID" value="ENSPKIG00000023783.1"/>
</dbReference>
<dbReference type="InterPro" id="IPR055287">
    <property type="entry name" value="IL-16-like"/>
</dbReference>
<dbReference type="Proteomes" id="UP000261540">
    <property type="component" value="Unplaced"/>
</dbReference>
<sequence>MELSEDLLPKCSTPPGALSKPGSADITAECKAQGLESTTNTPLPAVPQGHNRRFIIRSATELAPSKETNRPQKDLGRIRSVYEGKGNNLLPEECGSKDTDRQPENDIRRLSTTVTGDDTEDQIRTSSDLESNQLKAQNWEKYTKDLKEKVRLNTQGNREVGKPERCHSEDYMKPDMLRGRAELQKGNGPSRSRSVDLGGQSSNDGGNAWEQNFWKNNMQRAESLDRGTTSNTKDLGVLPRTDLYQSVVKTEGKKPLGGSPVTGSTHGLLYSKMGNDCQSLPSRRKLNRSDSGEGKDLGDPSQDGPCLGKLQFSPLSGPVDSEANSRKVEEVSANQSIRNRIEKLFGSNNMGMATKYHQEPLGDYTQHTKQGLEDHNNLRPSLSDTHWKGIPYKGPKGGTFPRIHSVEEKLTGHGNLCTDKKSVCNLNREMPPVCSAAGDQTSLTELTVSDCKHQFRLFDSPQKNPSVLMPPRLFRPNPGDMLLSGKNPPLQRQTKLVMDKGERWREFEIEKDMMQEEHEIGRSKKKKEADVMRDQVHNVDQQKVAEGNSAGKLVKESGEDSNMQSKSMRVVSVVQRSPTVKICTTLDWPLQASQAESQSASQEAVSAPRRLNKEAKKDTLDNPCGKIKDQKGKPDPVKFRVDFPDSVRNKIRKFETLAQNSQPSPLPSSRSQRAYSVQDPPRELWGGWEKKGVPNKASAGKGDCGLQVFNDNLWSKGEGKSNVEVDGRPSGYVIRSISIDEAGQRRCDRRMVCGNKCDGSKAGAGLHGASVEPHSSKVRHTDTKGEVKSQEEISQHLDAKQLNTLQKTDGNNKNSISGHNVYDSMNASSVEYKAPNFPKRSPLIHVSNITSSCPNQVCISKMESPASMNMLKNIKSTPSPPPPNLPTSVPTPPASKPQSSNIISSNDSLLHIGKTPLERDSACSSVHKARWSSDEEESDKDDDSGTEKEENSVYDSDSAESSVTITSNMSQSDHRSFSITLADLCHVGGVDYVFNDEGSLDPDSLDYTSHRTASLSSEASALSCVSILSADELDRLLSDVRSLGDETLQNYEDVQVVVLHKEVGSGLGFTLAGGVDQNKPITVHKVFSGSVASQEGSVCEGDRVLSINGTKLQNSTHCEALRTLRRARSRGMAVVVLQKDSLTKPQKAQNNLSQRQLDPVTVNTRGRTLTVVLNKSSTDLGFSLEGGLGSSQGDGPIVIKKVFQGGPVNEVLPGDVLLKINGHSLQGLHRLEAWNLIKKLPPGPVEVLLNRPL</sequence>
<feature type="compositionally biased region" description="Basic and acidic residues" evidence="1">
    <location>
        <begin position="611"/>
        <end position="655"/>
    </location>
</feature>
<feature type="compositionally biased region" description="Low complexity" evidence="1">
    <location>
        <begin position="657"/>
        <end position="674"/>
    </location>
</feature>
<dbReference type="GO" id="GO:0005125">
    <property type="term" value="F:cytokine activity"/>
    <property type="evidence" value="ECO:0007669"/>
    <property type="project" value="InterPro"/>
</dbReference>
<dbReference type="Pfam" id="PF00595">
    <property type="entry name" value="PDZ"/>
    <property type="match status" value="2"/>
</dbReference>
<dbReference type="PROSITE" id="PS50106">
    <property type="entry name" value="PDZ"/>
    <property type="match status" value="2"/>
</dbReference>
<feature type="compositionally biased region" description="Polar residues" evidence="1">
    <location>
        <begin position="953"/>
        <end position="969"/>
    </location>
</feature>
<name>A0A3B3QPV7_9TELE</name>
<feature type="domain" description="PDZ" evidence="2">
    <location>
        <begin position="1056"/>
        <end position="1139"/>
    </location>
</feature>
<feature type="region of interest" description="Disordered" evidence="1">
    <location>
        <begin position="1"/>
        <end position="24"/>
    </location>
</feature>
<dbReference type="PANTHER" id="PTHR48484">
    <property type="entry name" value="PRO-INTERLEUKIN-16"/>
    <property type="match status" value="1"/>
</dbReference>
<organism evidence="3 4">
    <name type="scientific">Paramormyrops kingsleyae</name>
    <dbReference type="NCBI Taxonomy" id="1676925"/>
    <lineage>
        <taxon>Eukaryota</taxon>
        <taxon>Metazoa</taxon>
        <taxon>Chordata</taxon>
        <taxon>Craniata</taxon>
        <taxon>Vertebrata</taxon>
        <taxon>Euteleostomi</taxon>
        <taxon>Actinopterygii</taxon>
        <taxon>Neopterygii</taxon>
        <taxon>Teleostei</taxon>
        <taxon>Osteoglossocephala</taxon>
        <taxon>Osteoglossomorpha</taxon>
        <taxon>Osteoglossiformes</taxon>
        <taxon>Mormyridae</taxon>
        <taxon>Paramormyrops</taxon>
    </lineage>
</organism>
<dbReference type="GeneID" id="111859976"/>
<dbReference type="PANTHER" id="PTHR48484:SF1">
    <property type="entry name" value="DENTIN SIALOPHOSPHOPROTEIN"/>
    <property type="match status" value="1"/>
</dbReference>
<dbReference type="Gene3D" id="2.30.42.10">
    <property type="match status" value="2"/>
</dbReference>
<feature type="region of interest" description="Disordered" evidence="1">
    <location>
        <begin position="597"/>
        <end position="689"/>
    </location>
</feature>
<evidence type="ECO:0000313" key="4">
    <source>
        <dbReference type="Proteomes" id="UP000261540"/>
    </source>
</evidence>
<dbReference type="SUPFAM" id="SSF50156">
    <property type="entry name" value="PDZ domain-like"/>
    <property type="match status" value="2"/>
</dbReference>
<accession>A0A3B3QPV7</accession>